<comment type="similarity">
    <text evidence="2">Belongs to the bHLH protein family.</text>
</comment>
<keyword evidence="4 9" id="KW-0238">DNA-binding</keyword>
<dbReference type="Gene3D" id="4.10.280.10">
    <property type="entry name" value="Helix-loop-helix DNA-binding domain"/>
    <property type="match status" value="1"/>
</dbReference>
<evidence type="ECO:0000256" key="5">
    <source>
        <dbReference type="ARBA" id="ARBA00023163"/>
    </source>
</evidence>
<dbReference type="InterPro" id="IPR045843">
    <property type="entry name" value="IND-like"/>
</dbReference>
<dbReference type="Pfam" id="PF00010">
    <property type="entry name" value="HLH"/>
    <property type="match status" value="1"/>
</dbReference>
<keyword evidence="3" id="KW-0805">Transcription regulation</keyword>
<feature type="coiled-coil region" evidence="7">
    <location>
        <begin position="321"/>
        <end position="348"/>
    </location>
</feature>
<dbReference type="Proteomes" id="UP000036987">
    <property type="component" value="Unassembled WGS sequence"/>
</dbReference>
<evidence type="ECO:0000256" key="6">
    <source>
        <dbReference type="ARBA" id="ARBA00023242"/>
    </source>
</evidence>
<evidence type="ECO:0000259" key="8">
    <source>
        <dbReference type="PROSITE" id="PS50888"/>
    </source>
</evidence>
<evidence type="ECO:0000256" key="1">
    <source>
        <dbReference type="ARBA" id="ARBA00004123"/>
    </source>
</evidence>
<comment type="subcellular location">
    <subcellularLocation>
        <location evidence="1">Nucleus</location>
    </subcellularLocation>
</comment>
<dbReference type="InterPro" id="IPR045239">
    <property type="entry name" value="bHLH95_bHLH"/>
</dbReference>
<dbReference type="GO" id="GO:0000978">
    <property type="term" value="F:RNA polymerase II cis-regulatory region sequence-specific DNA binding"/>
    <property type="evidence" value="ECO:0000318"/>
    <property type="project" value="GO_Central"/>
</dbReference>
<dbReference type="PANTHER" id="PTHR16223">
    <property type="entry name" value="TRANSCRIPTION FACTOR BHLH83-RELATED"/>
    <property type="match status" value="1"/>
</dbReference>
<evidence type="ECO:0000313" key="9">
    <source>
        <dbReference type="EMBL" id="KMZ62703.1"/>
    </source>
</evidence>
<dbReference type="FunFam" id="4.10.280.10:FF:000021">
    <property type="entry name" value="Transcription factor bHLH130 family"/>
    <property type="match status" value="1"/>
</dbReference>
<comment type="caution">
    <text evidence="9">The sequence shown here is derived from an EMBL/GenBank/DDBJ whole genome shotgun (WGS) entry which is preliminary data.</text>
</comment>
<gene>
    <name evidence="9" type="ORF">ZOSMA_44G01030</name>
</gene>
<evidence type="ECO:0000256" key="4">
    <source>
        <dbReference type="ARBA" id="ARBA00023125"/>
    </source>
</evidence>
<accession>A0A0K9P156</accession>
<dbReference type="PROSITE" id="PS50888">
    <property type="entry name" value="BHLH"/>
    <property type="match status" value="1"/>
</dbReference>
<dbReference type="OrthoDB" id="2019494at2759"/>
<dbReference type="AlphaFoldDB" id="A0A0K9P156"/>
<sequence>MSMSPMALTRYESAPGSFFSSLVADIDNGSSRKNNNNTNTNINGSDVNNDLNFLGRTRFFTQAGESPCLTSESSCKVADLNKNKSVELEMGLDRSYVVDEMQVGDLMMSSRGSGGLRGGGSSSPLFRHSSSPAGFLSHLMVDNQNGLPVMRGSRGVAGYSSQTASDAIHAMAPIRRLKSQLSFSSRQDSLSHLSAITSDEAAAQTYMASNFQIGSWDDTNSIVFTAPGGKRGKNNNGDAIAAALGNIDSPTMNLLDMGNVESLFKIQQDSVPCKIRAKRGCATHPRSIAERERRTRISEKLRKLQELVPNMDKQTSTADMLDLAVQHIKGLQNQIQNLNQDRTNCTCSSSKREMF</sequence>
<dbReference type="SMART" id="SM00353">
    <property type="entry name" value="HLH"/>
    <property type="match status" value="1"/>
</dbReference>
<evidence type="ECO:0000256" key="2">
    <source>
        <dbReference type="ARBA" id="ARBA00005510"/>
    </source>
</evidence>
<dbReference type="GO" id="GO:0046983">
    <property type="term" value="F:protein dimerization activity"/>
    <property type="evidence" value="ECO:0007669"/>
    <property type="project" value="InterPro"/>
</dbReference>
<keyword evidence="6" id="KW-0539">Nucleus</keyword>
<dbReference type="SUPFAM" id="SSF47459">
    <property type="entry name" value="HLH, helix-loop-helix DNA-binding domain"/>
    <property type="match status" value="1"/>
</dbReference>
<keyword evidence="7" id="KW-0175">Coiled coil</keyword>
<feature type="domain" description="BHLH" evidence="8">
    <location>
        <begin position="281"/>
        <end position="331"/>
    </location>
</feature>
<reference evidence="10" key="1">
    <citation type="journal article" date="2016" name="Nature">
        <title>The genome of the seagrass Zostera marina reveals angiosperm adaptation to the sea.</title>
        <authorList>
            <person name="Olsen J.L."/>
            <person name="Rouze P."/>
            <person name="Verhelst B."/>
            <person name="Lin Y.-C."/>
            <person name="Bayer T."/>
            <person name="Collen J."/>
            <person name="Dattolo E."/>
            <person name="De Paoli E."/>
            <person name="Dittami S."/>
            <person name="Maumus F."/>
            <person name="Michel G."/>
            <person name="Kersting A."/>
            <person name="Lauritano C."/>
            <person name="Lohaus R."/>
            <person name="Toepel M."/>
            <person name="Tonon T."/>
            <person name="Vanneste K."/>
            <person name="Amirebrahimi M."/>
            <person name="Brakel J."/>
            <person name="Bostroem C."/>
            <person name="Chovatia M."/>
            <person name="Grimwood J."/>
            <person name="Jenkins J.W."/>
            <person name="Jueterbock A."/>
            <person name="Mraz A."/>
            <person name="Stam W.T."/>
            <person name="Tice H."/>
            <person name="Bornberg-Bauer E."/>
            <person name="Green P.J."/>
            <person name="Pearson G.A."/>
            <person name="Procaccini G."/>
            <person name="Duarte C.M."/>
            <person name="Schmutz J."/>
            <person name="Reusch T.B.H."/>
            <person name="Van de Peer Y."/>
        </authorList>
    </citation>
    <scope>NUCLEOTIDE SEQUENCE [LARGE SCALE GENOMIC DNA]</scope>
    <source>
        <strain evidence="10">cv. Finnish</strain>
    </source>
</reference>
<protein>
    <submittedName>
        <fullName evidence="9">Basic helix-loop-helix (BHLH) DNA-binding superfamily</fullName>
    </submittedName>
</protein>
<name>A0A0K9P156_ZOSMR</name>
<dbReference type="InterPro" id="IPR036638">
    <property type="entry name" value="HLH_DNA-bd_sf"/>
</dbReference>
<dbReference type="GO" id="GO:0006357">
    <property type="term" value="P:regulation of transcription by RNA polymerase II"/>
    <property type="evidence" value="ECO:0000318"/>
    <property type="project" value="GO_Central"/>
</dbReference>
<keyword evidence="5" id="KW-0804">Transcription</keyword>
<evidence type="ECO:0000313" key="10">
    <source>
        <dbReference type="Proteomes" id="UP000036987"/>
    </source>
</evidence>
<dbReference type="InterPro" id="IPR011598">
    <property type="entry name" value="bHLH_dom"/>
</dbReference>
<dbReference type="OMA" id="HCTCGCK"/>
<keyword evidence="10" id="KW-1185">Reference proteome</keyword>
<evidence type="ECO:0000256" key="3">
    <source>
        <dbReference type="ARBA" id="ARBA00023015"/>
    </source>
</evidence>
<dbReference type="EMBL" id="LFYR01001330">
    <property type="protein sequence ID" value="KMZ62703.1"/>
    <property type="molecule type" value="Genomic_DNA"/>
</dbReference>
<dbReference type="CDD" id="cd11393">
    <property type="entry name" value="bHLH_AtbHLH_like"/>
    <property type="match status" value="1"/>
</dbReference>
<dbReference type="GO" id="GO:0005634">
    <property type="term" value="C:nucleus"/>
    <property type="evidence" value="ECO:0000318"/>
    <property type="project" value="GO_Central"/>
</dbReference>
<dbReference type="GO" id="GO:0000981">
    <property type="term" value="F:DNA-binding transcription factor activity, RNA polymerase II-specific"/>
    <property type="evidence" value="ECO:0000318"/>
    <property type="project" value="GO_Central"/>
</dbReference>
<proteinExistence type="inferred from homology"/>
<dbReference type="PANTHER" id="PTHR16223:SF177">
    <property type="entry name" value="TRANSCRIPTION FACTOR BHLH129"/>
    <property type="match status" value="1"/>
</dbReference>
<evidence type="ECO:0000256" key="7">
    <source>
        <dbReference type="SAM" id="Coils"/>
    </source>
</evidence>
<organism evidence="9 10">
    <name type="scientific">Zostera marina</name>
    <name type="common">Eelgrass</name>
    <dbReference type="NCBI Taxonomy" id="29655"/>
    <lineage>
        <taxon>Eukaryota</taxon>
        <taxon>Viridiplantae</taxon>
        <taxon>Streptophyta</taxon>
        <taxon>Embryophyta</taxon>
        <taxon>Tracheophyta</taxon>
        <taxon>Spermatophyta</taxon>
        <taxon>Magnoliopsida</taxon>
        <taxon>Liliopsida</taxon>
        <taxon>Zosteraceae</taxon>
        <taxon>Zostera</taxon>
    </lineage>
</organism>